<gene>
    <name evidence="4" type="ORF">GCM10009804_30320</name>
</gene>
<dbReference type="RefSeq" id="WP_344234131.1">
    <property type="nucleotide sequence ID" value="NZ_BAAAPH010000008.1"/>
</dbReference>
<name>A0ABP4P376_9ACTN</name>
<dbReference type="PANTHER" id="PTHR10587">
    <property type="entry name" value="GLYCOSYL TRANSFERASE-RELATED"/>
    <property type="match status" value="1"/>
</dbReference>
<dbReference type="Gene3D" id="3.20.20.370">
    <property type="entry name" value="Glycoside hydrolase/deacetylase"/>
    <property type="match status" value="1"/>
</dbReference>
<accession>A0ABP4P376</accession>
<dbReference type="InterPro" id="IPR050248">
    <property type="entry name" value="Polysacc_deacetylase_ArnD"/>
</dbReference>
<feature type="region of interest" description="Disordered" evidence="1">
    <location>
        <begin position="31"/>
        <end position="63"/>
    </location>
</feature>
<dbReference type="SUPFAM" id="SSF88713">
    <property type="entry name" value="Glycoside hydrolase/deacetylase"/>
    <property type="match status" value="1"/>
</dbReference>
<keyword evidence="2" id="KW-0732">Signal</keyword>
<dbReference type="Proteomes" id="UP001501705">
    <property type="component" value="Unassembled WGS sequence"/>
</dbReference>
<comment type="caution">
    <text evidence="4">The sequence shown here is derived from an EMBL/GenBank/DDBJ whole genome shotgun (WGS) entry which is preliminary data.</text>
</comment>
<evidence type="ECO:0000256" key="1">
    <source>
        <dbReference type="SAM" id="MobiDB-lite"/>
    </source>
</evidence>
<dbReference type="Pfam" id="PF01522">
    <property type="entry name" value="Polysacc_deac_1"/>
    <property type="match status" value="1"/>
</dbReference>
<feature type="domain" description="NodB homology" evidence="3">
    <location>
        <begin position="71"/>
        <end position="242"/>
    </location>
</feature>
<keyword evidence="5" id="KW-1185">Reference proteome</keyword>
<feature type="chain" id="PRO_5045117823" description="NodB homology domain-containing protein" evidence="2">
    <location>
        <begin position="25"/>
        <end position="246"/>
    </location>
</feature>
<feature type="signal peptide" evidence="2">
    <location>
        <begin position="1"/>
        <end position="24"/>
    </location>
</feature>
<evidence type="ECO:0000313" key="4">
    <source>
        <dbReference type="EMBL" id="GAA1571912.1"/>
    </source>
</evidence>
<evidence type="ECO:0000259" key="3">
    <source>
        <dbReference type="PROSITE" id="PS51677"/>
    </source>
</evidence>
<protein>
    <recommendedName>
        <fullName evidence="3">NodB homology domain-containing protein</fullName>
    </recommendedName>
</protein>
<dbReference type="CDD" id="cd10917">
    <property type="entry name" value="CE4_NodB_like_6s_7s"/>
    <property type="match status" value="1"/>
</dbReference>
<reference evidence="5" key="1">
    <citation type="journal article" date="2019" name="Int. J. Syst. Evol. Microbiol.">
        <title>The Global Catalogue of Microorganisms (GCM) 10K type strain sequencing project: providing services to taxonomists for standard genome sequencing and annotation.</title>
        <authorList>
            <consortium name="The Broad Institute Genomics Platform"/>
            <consortium name="The Broad Institute Genome Sequencing Center for Infectious Disease"/>
            <person name="Wu L."/>
            <person name="Ma J."/>
        </authorList>
    </citation>
    <scope>NUCLEOTIDE SEQUENCE [LARGE SCALE GENOMIC DNA]</scope>
    <source>
        <strain evidence="5">JCM 15572</strain>
    </source>
</reference>
<proteinExistence type="predicted"/>
<dbReference type="PANTHER" id="PTHR10587:SF137">
    <property type="entry name" value="4-DEOXY-4-FORMAMIDO-L-ARABINOSE-PHOSPHOUNDECAPRENOL DEFORMYLASE ARND-RELATED"/>
    <property type="match status" value="1"/>
</dbReference>
<evidence type="ECO:0000256" key="2">
    <source>
        <dbReference type="SAM" id="SignalP"/>
    </source>
</evidence>
<evidence type="ECO:0000313" key="5">
    <source>
        <dbReference type="Proteomes" id="UP001501705"/>
    </source>
</evidence>
<feature type="compositionally biased region" description="Low complexity" evidence="1">
    <location>
        <begin position="41"/>
        <end position="63"/>
    </location>
</feature>
<organism evidence="4 5">
    <name type="scientific">Kribbella hippodromi</name>
    <dbReference type="NCBI Taxonomy" id="434347"/>
    <lineage>
        <taxon>Bacteria</taxon>
        <taxon>Bacillati</taxon>
        <taxon>Actinomycetota</taxon>
        <taxon>Actinomycetes</taxon>
        <taxon>Propionibacteriales</taxon>
        <taxon>Kribbellaceae</taxon>
        <taxon>Kribbella</taxon>
    </lineage>
</organism>
<dbReference type="PROSITE" id="PS51677">
    <property type="entry name" value="NODB"/>
    <property type="match status" value="1"/>
</dbReference>
<dbReference type="EMBL" id="BAAAPH010000008">
    <property type="protein sequence ID" value="GAA1571912.1"/>
    <property type="molecule type" value="Genomic_DNA"/>
</dbReference>
<dbReference type="InterPro" id="IPR011330">
    <property type="entry name" value="Glyco_hydro/deAcase_b/a-brl"/>
</dbReference>
<sequence length="246" mass="25809">MWTKVRLPIVLAIGAAVAIWSLHAAVSGGGTKASAAQAPHSVKVTPSASPSSSNTPSTAATTKSVEQAKGKVVYLTFDDGPDPVWTPQVLAVLAKHNAHATFFELAEHADAHPDLVDEVRAAGNAIGNHSISHPKLTKLSPAQLHHQVANGMQTKCFRPPYGATNPRVKAEIKRDGMQQVLWDVDTNDWKRPGAATIANRIVAGARPGAIILMHDGGGNRSQTVAGVDQALTKLAARGYGFATLSC</sequence>
<dbReference type="InterPro" id="IPR002509">
    <property type="entry name" value="NODB_dom"/>
</dbReference>